<feature type="domain" description="HTH luxR-type" evidence="4">
    <location>
        <begin position="7"/>
        <end position="72"/>
    </location>
</feature>
<dbReference type="PANTHER" id="PTHR44688">
    <property type="entry name" value="DNA-BINDING TRANSCRIPTIONAL ACTIVATOR DEVR_DOSR"/>
    <property type="match status" value="1"/>
</dbReference>
<reference evidence="5 6" key="1">
    <citation type="submission" date="2020-08" db="EMBL/GenBank/DDBJ databases">
        <title>Genomic Encyclopedia of Type Strains, Phase IV (KMG-IV): sequencing the most valuable type-strain genomes for metagenomic binning, comparative biology and taxonomic classification.</title>
        <authorList>
            <person name="Goeker M."/>
        </authorList>
    </citation>
    <scope>NUCLEOTIDE SEQUENCE [LARGE SCALE GENOMIC DNA]</scope>
    <source>
        <strain evidence="5 6">DSM 44197</strain>
    </source>
</reference>
<keyword evidence="3" id="KW-0804">Transcription</keyword>
<dbReference type="CDD" id="cd06170">
    <property type="entry name" value="LuxR_C_like"/>
    <property type="match status" value="1"/>
</dbReference>
<dbReference type="EMBL" id="JACJIA010000018">
    <property type="protein sequence ID" value="MBA8956761.1"/>
    <property type="molecule type" value="Genomic_DNA"/>
</dbReference>
<evidence type="ECO:0000313" key="6">
    <source>
        <dbReference type="Proteomes" id="UP000572680"/>
    </source>
</evidence>
<dbReference type="PANTHER" id="PTHR44688:SF16">
    <property type="entry name" value="DNA-BINDING TRANSCRIPTIONAL ACTIVATOR DEVR_DOSR"/>
    <property type="match status" value="1"/>
</dbReference>
<dbReference type="GO" id="GO:0006355">
    <property type="term" value="P:regulation of DNA-templated transcription"/>
    <property type="evidence" value="ECO:0007669"/>
    <property type="project" value="InterPro"/>
</dbReference>
<name>A0A7W3LYP7_ACTNM</name>
<dbReference type="PRINTS" id="PR00038">
    <property type="entry name" value="HTHLUXR"/>
</dbReference>
<dbReference type="SUPFAM" id="SSF46894">
    <property type="entry name" value="C-terminal effector domain of the bipartite response regulators"/>
    <property type="match status" value="1"/>
</dbReference>
<evidence type="ECO:0000256" key="1">
    <source>
        <dbReference type="ARBA" id="ARBA00023015"/>
    </source>
</evidence>
<accession>A0A7W3LYP7</accession>
<dbReference type="Proteomes" id="UP000572680">
    <property type="component" value="Unassembled WGS sequence"/>
</dbReference>
<gene>
    <name evidence="5" type="ORF">HNR61_008451</name>
</gene>
<dbReference type="Pfam" id="PF00196">
    <property type="entry name" value="GerE"/>
    <property type="match status" value="1"/>
</dbReference>
<evidence type="ECO:0000256" key="2">
    <source>
        <dbReference type="ARBA" id="ARBA00023125"/>
    </source>
</evidence>
<dbReference type="InterPro" id="IPR000792">
    <property type="entry name" value="Tscrpt_reg_LuxR_C"/>
</dbReference>
<evidence type="ECO:0000256" key="3">
    <source>
        <dbReference type="ARBA" id="ARBA00023163"/>
    </source>
</evidence>
<dbReference type="SMART" id="SM00421">
    <property type="entry name" value="HTH_LUXR"/>
    <property type="match status" value="1"/>
</dbReference>
<protein>
    <submittedName>
        <fullName evidence="5">DNA-binding NarL/FixJ family response regulator</fullName>
    </submittedName>
</protein>
<organism evidence="5 6">
    <name type="scientific">Actinomadura namibiensis</name>
    <dbReference type="NCBI Taxonomy" id="182080"/>
    <lineage>
        <taxon>Bacteria</taxon>
        <taxon>Bacillati</taxon>
        <taxon>Actinomycetota</taxon>
        <taxon>Actinomycetes</taxon>
        <taxon>Streptosporangiales</taxon>
        <taxon>Thermomonosporaceae</taxon>
        <taxon>Actinomadura</taxon>
    </lineage>
</organism>
<keyword evidence="2 5" id="KW-0238">DNA-binding</keyword>
<dbReference type="RefSeq" id="WP_220510436.1">
    <property type="nucleotide sequence ID" value="NZ_BAAALP010000075.1"/>
</dbReference>
<proteinExistence type="predicted"/>
<dbReference type="AlphaFoldDB" id="A0A7W3LYP7"/>
<dbReference type="InterPro" id="IPR036388">
    <property type="entry name" value="WH-like_DNA-bd_sf"/>
</dbReference>
<dbReference type="GO" id="GO:0003677">
    <property type="term" value="F:DNA binding"/>
    <property type="evidence" value="ECO:0007669"/>
    <property type="project" value="UniProtKB-KW"/>
</dbReference>
<evidence type="ECO:0000259" key="4">
    <source>
        <dbReference type="PROSITE" id="PS50043"/>
    </source>
</evidence>
<dbReference type="PROSITE" id="PS50043">
    <property type="entry name" value="HTH_LUXR_2"/>
    <property type="match status" value="1"/>
</dbReference>
<evidence type="ECO:0000313" key="5">
    <source>
        <dbReference type="EMBL" id="MBA8956761.1"/>
    </source>
</evidence>
<keyword evidence="6" id="KW-1185">Reference proteome</keyword>
<dbReference type="InterPro" id="IPR016032">
    <property type="entry name" value="Sig_transdc_resp-reg_C-effctor"/>
</dbReference>
<keyword evidence="1" id="KW-0805">Transcription regulation</keyword>
<comment type="caution">
    <text evidence="5">The sequence shown here is derived from an EMBL/GenBank/DDBJ whole genome shotgun (WGS) entry which is preliminary data.</text>
</comment>
<dbReference type="Gene3D" id="1.10.10.10">
    <property type="entry name" value="Winged helix-like DNA-binding domain superfamily/Winged helix DNA-binding domain"/>
    <property type="match status" value="1"/>
</dbReference>
<sequence>MNDVVRPPVTREPFSGLQREIMVLLAAGLTDAAVAARLRVSQRTVQRHVRRTMAQLDARTRFELGIRLAELCLV</sequence>